<reference evidence="1" key="1">
    <citation type="submission" date="2023-11" db="EMBL/GenBank/DDBJ databases">
        <title>Genome assemblies of two species of porcelain crab, Petrolisthes cinctipes and Petrolisthes manimaculis (Anomura: Porcellanidae).</title>
        <authorList>
            <person name="Angst P."/>
        </authorList>
    </citation>
    <scope>NUCLEOTIDE SEQUENCE</scope>
    <source>
        <strain evidence="1">PB745_02</strain>
        <tissue evidence="1">Gill</tissue>
    </source>
</reference>
<accession>A0AAE1UGM6</accession>
<dbReference type="AlphaFoldDB" id="A0AAE1UGM6"/>
<keyword evidence="2" id="KW-1185">Reference proteome</keyword>
<organism evidence="1 2">
    <name type="scientific">Petrolisthes manimaculis</name>
    <dbReference type="NCBI Taxonomy" id="1843537"/>
    <lineage>
        <taxon>Eukaryota</taxon>
        <taxon>Metazoa</taxon>
        <taxon>Ecdysozoa</taxon>
        <taxon>Arthropoda</taxon>
        <taxon>Crustacea</taxon>
        <taxon>Multicrustacea</taxon>
        <taxon>Malacostraca</taxon>
        <taxon>Eumalacostraca</taxon>
        <taxon>Eucarida</taxon>
        <taxon>Decapoda</taxon>
        <taxon>Pleocyemata</taxon>
        <taxon>Anomura</taxon>
        <taxon>Galatheoidea</taxon>
        <taxon>Porcellanidae</taxon>
        <taxon>Petrolisthes</taxon>
    </lineage>
</organism>
<proteinExistence type="predicted"/>
<protein>
    <submittedName>
        <fullName evidence="1">Uncharacterized protein</fullName>
    </submittedName>
</protein>
<evidence type="ECO:0000313" key="1">
    <source>
        <dbReference type="EMBL" id="KAK4318470.1"/>
    </source>
</evidence>
<sequence>MGVFCNGGVGNPAVSQLVFTTCYPDNSVRSCGDLVGVSSLFYPCLYPSCCFHAHRPPWILKVRTWRRSSQDYTPPSLPVAVTATCKHEGGGKEMCLI</sequence>
<name>A0AAE1UGM6_9EUCA</name>
<evidence type="ECO:0000313" key="2">
    <source>
        <dbReference type="Proteomes" id="UP001292094"/>
    </source>
</evidence>
<comment type="caution">
    <text evidence="1">The sequence shown here is derived from an EMBL/GenBank/DDBJ whole genome shotgun (WGS) entry which is preliminary data.</text>
</comment>
<dbReference type="EMBL" id="JAWZYT010000829">
    <property type="protein sequence ID" value="KAK4318470.1"/>
    <property type="molecule type" value="Genomic_DNA"/>
</dbReference>
<dbReference type="Proteomes" id="UP001292094">
    <property type="component" value="Unassembled WGS sequence"/>
</dbReference>
<gene>
    <name evidence="1" type="ORF">Pmani_010528</name>
</gene>